<evidence type="ECO:0000313" key="10">
    <source>
        <dbReference type="Proteomes" id="UP001526430"/>
    </source>
</evidence>
<dbReference type="PROSITE" id="PS00187">
    <property type="entry name" value="TPP_ENZYMES"/>
    <property type="match status" value="1"/>
</dbReference>
<dbReference type="Pfam" id="PF02775">
    <property type="entry name" value="TPP_enzyme_C"/>
    <property type="match status" value="1"/>
</dbReference>
<keyword evidence="10" id="KW-1185">Reference proteome</keyword>
<dbReference type="Pfam" id="PF02776">
    <property type="entry name" value="TPP_enzyme_N"/>
    <property type="match status" value="1"/>
</dbReference>
<comment type="caution">
    <text evidence="9">The sequence shown here is derived from an EMBL/GenBank/DDBJ whole genome shotgun (WGS) entry which is preliminary data.</text>
</comment>
<dbReference type="SUPFAM" id="SSF52467">
    <property type="entry name" value="DHS-like NAD/FAD-binding domain"/>
    <property type="match status" value="1"/>
</dbReference>
<dbReference type="EMBL" id="JAPFQI010000001">
    <property type="protein sequence ID" value="MCW8084526.1"/>
    <property type="molecule type" value="Genomic_DNA"/>
</dbReference>
<feature type="domain" description="Thiamine pyrophosphate enzyme N-terminal TPP-binding" evidence="8">
    <location>
        <begin position="1"/>
        <end position="118"/>
    </location>
</feature>
<evidence type="ECO:0000259" key="8">
    <source>
        <dbReference type="Pfam" id="PF02776"/>
    </source>
</evidence>
<organism evidence="9 10">
    <name type="scientific">Sabulicella glaciei</name>
    <dbReference type="NCBI Taxonomy" id="2984948"/>
    <lineage>
        <taxon>Bacteria</taxon>
        <taxon>Pseudomonadati</taxon>
        <taxon>Pseudomonadota</taxon>
        <taxon>Alphaproteobacteria</taxon>
        <taxon>Acetobacterales</taxon>
        <taxon>Acetobacteraceae</taxon>
        <taxon>Sabulicella</taxon>
    </lineage>
</organism>
<protein>
    <submittedName>
        <fullName evidence="9">Thiamine pyrophosphate-binding protein</fullName>
    </submittedName>
</protein>
<evidence type="ECO:0000313" key="9">
    <source>
        <dbReference type="EMBL" id="MCW8084526.1"/>
    </source>
</evidence>
<evidence type="ECO:0000256" key="4">
    <source>
        <dbReference type="RuleBase" id="RU362132"/>
    </source>
</evidence>
<dbReference type="InterPro" id="IPR029061">
    <property type="entry name" value="THDP-binding"/>
</dbReference>
<dbReference type="InterPro" id="IPR000399">
    <property type="entry name" value="TPP-bd_CS"/>
</dbReference>
<sequence>MNGAEAVATAFAAAGMPAIFGVPGGGSSLDLIAAAKARGIPFHLARTESGAGIMALTLAELSHRPVGVLVTRGPGVSNAANGIADASLERAPVVLVADGFGKAEARFATHQLFDQAAMMAPVTRTQCRSQDLPAGAAAAQALAAALSEPRGPSYVELSGEDARADAPPPPAWTAPRLNPPDASRVAEARHQLAGARRPAIIAGLEATAPGRTEAVRALAEALGCPVLVTYKAKGVVPDAHPLFGGVFTGGEAEAPVLREADLILLMGADPIEFIPQTWRFDAPIVDLANAVRAQEYRAPALRLTGAWEEAVTALTSGASRSDWNEAGIARHRETWLAALENGRSGNRGISPSAIVRLTQAACREVGADPRVAVDAGAHMFPATTFWQAERPGDLLISNGLATMGHALPAAIGAAIHDPARGAVALTGDGGLLMALGELATAAAMGLRLVVVVFNDATLSLIDIKKGGRDLPSRSLDWPEADFAQVMRGFGGQAWRAFSEEEFSEALRAALASGGPALVDARCDPSSYGRQIQALRG</sequence>
<dbReference type="InterPro" id="IPR029035">
    <property type="entry name" value="DHS-like_NAD/FAD-binding_dom"/>
</dbReference>
<evidence type="ECO:0000256" key="2">
    <source>
        <dbReference type="ARBA" id="ARBA00007812"/>
    </source>
</evidence>
<dbReference type="PANTHER" id="PTHR18968">
    <property type="entry name" value="THIAMINE PYROPHOSPHATE ENZYMES"/>
    <property type="match status" value="1"/>
</dbReference>
<evidence type="ECO:0000256" key="3">
    <source>
        <dbReference type="ARBA" id="ARBA00023052"/>
    </source>
</evidence>
<feature type="region of interest" description="Disordered" evidence="5">
    <location>
        <begin position="153"/>
        <end position="178"/>
    </location>
</feature>
<dbReference type="RefSeq" id="WP_301588151.1">
    <property type="nucleotide sequence ID" value="NZ_JAPFQI010000001.1"/>
</dbReference>
<dbReference type="CDD" id="cd00568">
    <property type="entry name" value="TPP_enzymes"/>
    <property type="match status" value="1"/>
</dbReference>
<comment type="cofactor">
    <cofactor evidence="1">
        <name>thiamine diphosphate</name>
        <dbReference type="ChEBI" id="CHEBI:58937"/>
    </cofactor>
</comment>
<dbReference type="Gene3D" id="3.40.50.970">
    <property type="match status" value="2"/>
</dbReference>
<dbReference type="InterPro" id="IPR045229">
    <property type="entry name" value="TPP_enz"/>
</dbReference>
<dbReference type="Gene3D" id="3.40.50.1220">
    <property type="entry name" value="TPP-binding domain"/>
    <property type="match status" value="1"/>
</dbReference>
<proteinExistence type="inferred from homology"/>
<gene>
    <name evidence="9" type="ORF">OF850_02710</name>
</gene>
<accession>A0ABT3NQU4</accession>
<keyword evidence="3 4" id="KW-0786">Thiamine pyrophosphate</keyword>
<evidence type="ECO:0000259" key="6">
    <source>
        <dbReference type="Pfam" id="PF00205"/>
    </source>
</evidence>
<evidence type="ECO:0000259" key="7">
    <source>
        <dbReference type="Pfam" id="PF02775"/>
    </source>
</evidence>
<dbReference type="InterPro" id="IPR011766">
    <property type="entry name" value="TPP_enzyme_TPP-bd"/>
</dbReference>
<evidence type="ECO:0000256" key="5">
    <source>
        <dbReference type="SAM" id="MobiDB-lite"/>
    </source>
</evidence>
<dbReference type="Pfam" id="PF00205">
    <property type="entry name" value="TPP_enzyme_M"/>
    <property type="match status" value="1"/>
</dbReference>
<feature type="domain" description="Thiamine pyrophosphate enzyme TPP-binding" evidence="7">
    <location>
        <begin position="374"/>
        <end position="519"/>
    </location>
</feature>
<name>A0ABT3NQU4_9PROT</name>
<dbReference type="CDD" id="cd07035">
    <property type="entry name" value="TPP_PYR_POX_like"/>
    <property type="match status" value="1"/>
</dbReference>
<dbReference type="PANTHER" id="PTHR18968:SF13">
    <property type="entry name" value="ACETOLACTATE SYNTHASE CATALYTIC SUBUNIT, MITOCHONDRIAL"/>
    <property type="match status" value="1"/>
</dbReference>
<dbReference type="Proteomes" id="UP001526430">
    <property type="component" value="Unassembled WGS sequence"/>
</dbReference>
<comment type="similarity">
    <text evidence="2 4">Belongs to the TPP enzyme family.</text>
</comment>
<dbReference type="InterPro" id="IPR012001">
    <property type="entry name" value="Thiamin_PyroP_enz_TPP-bd_dom"/>
</dbReference>
<feature type="domain" description="Thiamine pyrophosphate enzyme central" evidence="6">
    <location>
        <begin position="186"/>
        <end position="272"/>
    </location>
</feature>
<reference evidence="9 10" key="1">
    <citation type="submission" date="2022-10" db="EMBL/GenBank/DDBJ databases">
        <title>Roseococcus glaciei nov., sp. nov., isolated from glacier.</title>
        <authorList>
            <person name="Liu Q."/>
            <person name="Xin Y.-H."/>
        </authorList>
    </citation>
    <scope>NUCLEOTIDE SEQUENCE [LARGE SCALE GENOMIC DNA]</scope>
    <source>
        <strain evidence="9 10">MDT2-1-1</strain>
    </source>
</reference>
<dbReference type="SUPFAM" id="SSF52518">
    <property type="entry name" value="Thiamin diphosphate-binding fold (THDP-binding)"/>
    <property type="match status" value="2"/>
</dbReference>
<evidence type="ECO:0000256" key="1">
    <source>
        <dbReference type="ARBA" id="ARBA00001964"/>
    </source>
</evidence>
<dbReference type="InterPro" id="IPR012000">
    <property type="entry name" value="Thiamin_PyroP_enz_cen_dom"/>
</dbReference>